<dbReference type="STRING" id="943830.A4A58_28575"/>
<dbReference type="EMBL" id="LVYV01000016">
    <property type="protein sequence ID" value="KZD22714.1"/>
    <property type="molecule type" value="Genomic_DNA"/>
</dbReference>
<dbReference type="AlphaFoldDB" id="A0A163YY97"/>
<protein>
    <submittedName>
        <fullName evidence="1">Uncharacterized protein</fullName>
    </submittedName>
</protein>
<sequence>MRAFFVAEAMCGFRDNVQKQSGNWTMTGKVPVARRDPPKIPATIGRMDAIQNTRAMAGSPDADFATSRTASCRLAHGFCVLDFSVFGRHVLREPMKET</sequence>
<reference evidence="1 2" key="1">
    <citation type="submission" date="2016-03" db="EMBL/GenBank/DDBJ databases">
        <title>Microsymbionts genomes from the relict species Vavilovia formosa (Stev.) Fed.</title>
        <authorList>
            <person name="Kopat V."/>
            <person name="Chirak E."/>
            <person name="Kimeklis A."/>
            <person name="Andronov E."/>
        </authorList>
    </citation>
    <scope>NUCLEOTIDE SEQUENCE [LARGE SCALE GENOMIC DNA]</scope>
    <source>
        <strain evidence="1 2">Vaf07</strain>
    </source>
</reference>
<dbReference type="Proteomes" id="UP000076574">
    <property type="component" value="Unassembled WGS sequence"/>
</dbReference>
<name>A0A163YY97_9BRAD</name>
<keyword evidence="2" id="KW-1185">Reference proteome</keyword>
<evidence type="ECO:0000313" key="2">
    <source>
        <dbReference type="Proteomes" id="UP000076574"/>
    </source>
</evidence>
<organism evidence="1 2">
    <name type="scientific">Tardiphaga robiniae</name>
    <dbReference type="NCBI Taxonomy" id="943830"/>
    <lineage>
        <taxon>Bacteria</taxon>
        <taxon>Pseudomonadati</taxon>
        <taxon>Pseudomonadota</taxon>
        <taxon>Alphaproteobacteria</taxon>
        <taxon>Hyphomicrobiales</taxon>
        <taxon>Nitrobacteraceae</taxon>
        <taxon>Tardiphaga</taxon>
    </lineage>
</organism>
<comment type="caution">
    <text evidence="1">The sequence shown here is derived from an EMBL/GenBank/DDBJ whole genome shotgun (WGS) entry which is preliminary data.</text>
</comment>
<dbReference type="RefSeq" id="WP_068734147.1">
    <property type="nucleotide sequence ID" value="NZ_LVYV01000016.1"/>
</dbReference>
<proteinExistence type="predicted"/>
<accession>A0A163YY97</accession>
<evidence type="ECO:0000313" key="1">
    <source>
        <dbReference type="EMBL" id="KZD22714.1"/>
    </source>
</evidence>
<gene>
    <name evidence="1" type="ORF">A4A58_28575</name>
</gene>